<keyword evidence="1 5" id="KW-0547">Nucleotide-binding</keyword>
<reference evidence="7 10" key="1">
    <citation type="submission" date="2016-11" db="EMBL/GenBank/DDBJ databases">
        <title>Whole genomes of Flavobacteriaceae.</title>
        <authorList>
            <person name="Stine C."/>
            <person name="Li C."/>
            <person name="Tadesse D."/>
        </authorList>
    </citation>
    <scope>NUCLEOTIDE SEQUENCE [LARGE SCALE GENOMIC DNA]</scope>
    <source>
        <strain evidence="7 10">ATCC 19366</strain>
    </source>
</reference>
<feature type="domain" description="UvrD-like helicase ATP-binding" evidence="6">
    <location>
        <begin position="13"/>
        <end position="286"/>
    </location>
</feature>
<dbReference type="PANTHER" id="PTHR11070">
    <property type="entry name" value="UVRD / RECB / PCRA DNA HELICASE FAMILY MEMBER"/>
    <property type="match status" value="1"/>
</dbReference>
<feature type="binding site" evidence="5">
    <location>
        <begin position="34"/>
        <end position="41"/>
    </location>
    <ligand>
        <name>ATP</name>
        <dbReference type="ChEBI" id="CHEBI:30616"/>
    </ligand>
</feature>
<dbReference type="Gene3D" id="3.40.50.300">
    <property type="entry name" value="P-loop containing nucleotide triphosphate hydrolases"/>
    <property type="match status" value="2"/>
</dbReference>
<evidence type="ECO:0000313" key="9">
    <source>
        <dbReference type="Proteomes" id="UP000184216"/>
    </source>
</evidence>
<keyword evidence="4 5" id="KW-0067">ATP-binding</keyword>
<dbReference type="EMBL" id="MUHB01000009">
    <property type="protein sequence ID" value="OXB04642.1"/>
    <property type="molecule type" value="Genomic_DNA"/>
</dbReference>
<dbReference type="GO" id="GO:0000725">
    <property type="term" value="P:recombinational repair"/>
    <property type="evidence" value="ECO:0007669"/>
    <property type="project" value="TreeGrafter"/>
</dbReference>
<proteinExistence type="predicted"/>
<evidence type="ECO:0000259" key="6">
    <source>
        <dbReference type="PROSITE" id="PS51198"/>
    </source>
</evidence>
<evidence type="ECO:0000313" key="7">
    <source>
        <dbReference type="EMBL" id="OXB04642.1"/>
    </source>
</evidence>
<dbReference type="Proteomes" id="UP000184216">
    <property type="component" value="Unassembled WGS sequence"/>
</dbReference>
<dbReference type="AlphaFoldDB" id="A0AB36P168"/>
<evidence type="ECO:0000313" key="8">
    <source>
        <dbReference type="EMBL" id="SHL25144.1"/>
    </source>
</evidence>
<evidence type="ECO:0000256" key="5">
    <source>
        <dbReference type="PROSITE-ProRule" id="PRU00560"/>
    </source>
</evidence>
<protein>
    <submittedName>
        <fullName evidence="8">DNA helicase-2 / ATP-dependent DNA helicase PcrA</fullName>
    </submittedName>
    <submittedName>
        <fullName evidence="7">Fis family transcriptional regulator</fullName>
    </submittedName>
</protein>
<evidence type="ECO:0000256" key="4">
    <source>
        <dbReference type="ARBA" id="ARBA00022840"/>
    </source>
</evidence>
<reference evidence="8 9" key="2">
    <citation type="submission" date="2016-11" db="EMBL/GenBank/DDBJ databases">
        <authorList>
            <person name="Varghese N."/>
            <person name="Submissions S."/>
        </authorList>
    </citation>
    <scope>NUCLEOTIDE SEQUENCE [LARGE SCALE GENOMIC DNA]</scope>
    <source>
        <strain evidence="8 9">DSM 6368</strain>
    </source>
</reference>
<dbReference type="GO" id="GO:0043138">
    <property type="term" value="F:3'-5' DNA helicase activity"/>
    <property type="evidence" value="ECO:0007669"/>
    <property type="project" value="TreeGrafter"/>
</dbReference>
<dbReference type="InterPro" id="IPR027417">
    <property type="entry name" value="P-loop_NTPase"/>
</dbReference>
<dbReference type="GO" id="GO:0005829">
    <property type="term" value="C:cytosol"/>
    <property type="evidence" value="ECO:0007669"/>
    <property type="project" value="TreeGrafter"/>
</dbReference>
<dbReference type="GO" id="GO:0005524">
    <property type="term" value="F:ATP binding"/>
    <property type="evidence" value="ECO:0007669"/>
    <property type="project" value="UniProtKB-UniRule"/>
</dbReference>
<dbReference type="InterPro" id="IPR014016">
    <property type="entry name" value="UvrD-like_ATP-bd"/>
</dbReference>
<dbReference type="InterPro" id="IPR000212">
    <property type="entry name" value="DNA_helicase_UvrD/REP"/>
</dbReference>
<dbReference type="EMBL" id="FRBX01000001">
    <property type="protein sequence ID" value="SHL25144.1"/>
    <property type="molecule type" value="Genomic_DNA"/>
</dbReference>
<dbReference type="PROSITE" id="PS51198">
    <property type="entry name" value="UVRD_HELICASE_ATP_BIND"/>
    <property type="match status" value="1"/>
</dbReference>
<evidence type="ECO:0000256" key="1">
    <source>
        <dbReference type="ARBA" id="ARBA00022741"/>
    </source>
</evidence>
<dbReference type="Pfam" id="PF00580">
    <property type="entry name" value="UvrD-helicase"/>
    <property type="match status" value="1"/>
</dbReference>
<dbReference type="RefSeq" id="WP_073392966.1">
    <property type="nucleotide sequence ID" value="NZ_FRBX01000001.1"/>
</dbReference>
<dbReference type="SUPFAM" id="SSF52540">
    <property type="entry name" value="P-loop containing nucleoside triphosphate hydrolases"/>
    <property type="match status" value="1"/>
</dbReference>
<evidence type="ECO:0000256" key="3">
    <source>
        <dbReference type="ARBA" id="ARBA00022806"/>
    </source>
</evidence>
<sequence length="635" mass="73231">MSAEKSNHNTDDHVDTEIYNCLKLENPKSFFLFAGAGSGKTRSLVKVLTDFKTEYGKQLRLNRKKVAIITYTNAACDEIIHRLKYDPIFTVTTIHSYAWELIKNFNHDIKLWLKNNLANEIYKLEEEQSKSKNLLNKTSIDRTRKIESKNKRLDNLNNIQQFTYNPNGDNISKDSLNHSEVISIAANFIQNKPLMQDLLVCKFPIVLIDESQDTKKDLINAFFELQKNKKESFSLGLFGDTMQRIYVDGKENLELELPKDWIKPVKKMNHRSNKRIISLINSIRQSVDKQKQEPRNEKEEGFVRLFICKRGLDKQKTEVNVSQRMSEITGDFLWNNDINNANIKTLILEHHMAARRMGFLEFFEPLYKEDKLSTGVLDGTLAGANFFTKIILPIVNANEVGDKFAIARIVKKYSAYLNKNEILKNAQQIENIRKANMALLDLLVLWDDNADPLLIDVIKNVYKTELFPLPDSLLTIAKRTKSDLLEANKLENIEVEDEVSDDVIDAWDLALANSFSQIKHYNDYISEDSKFGTHQGVKGLEYERVMVILDDEESKGFLFSYDKLFGSKDLSPTDRKNIEEGKETANDRTRRLFYVACSRAKESLAIVAYTDNPEIVSKSAIEFGWFKKEEIVIIQ</sequence>
<dbReference type="PANTHER" id="PTHR11070:SF3">
    <property type="entry name" value="DNA 3'-5' HELICASE"/>
    <property type="match status" value="1"/>
</dbReference>
<dbReference type="GO" id="GO:0003677">
    <property type="term" value="F:DNA binding"/>
    <property type="evidence" value="ECO:0007669"/>
    <property type="project" value="InterPro"/>
</dbReference>
<organism evidence="7 10">
    <name type="scientific">Flavobacterium pectinovorum</name>
    <dbReference type="NCBI Taxonomy" id="29533"/>
    <lineage>
        <taxon>Bacteria</taxon>
        <taxon>Pseudomonadati</taxon>
        <taxon>Bacteroidota</taxon>
        <taxon>Flavobacteriia</taxon>
        <taxon>Flavobacteriales</taxon>
        <taxon>Flavobacteriaceae</taxon>
        <taxon>Flavobacterium</taxon>
    </lineage>
</organism>
<evidence type="ECO:0000313" key="10">
    <source>
        <dbReference type="Proteomes" id="UP000198431"/>
    </source>
</evidence>
<keyword evidence="2 5" id="KW-0378">Hydrolase</keyword>
<gene>
    <name evidence="7" type="ORF">B0A72_11725</name>
    <name evidence="8" type="ORF">SAMN05444387_0138</name>
</gene>
<comment type="caution">
    <text evidence="7">The sequence shown here is derived from an EMBL/GenBank/DDBJ whole genome shotgun (WGS) entry which is preliminary data.</text>
</comment>
<dbReference type="GO" id="GO:0016787">
    <property type="term" value="F:hydrolase activity"/>
    <property type="evidence" value="ECO:0007669"/>
    <property type="project" value="UniProtKB-UniRule"/>
</dbReference>
<name>A0AB36P168_9FLAO</name>
<keyword evidence="9" id="KW-1185">Reference proteome</keyword>
<dbReference type="Proteomes" id="UP000198431">
    <property type="component" value="Unassembled WGS sequence"/>
</dbReference>
<evidence type="ECO:0000256" key="2">
    <source>
        <dbReference type="ARBA" id="ARBA00022801"/>
    </source>
</evidence>
<keyword evidence="3 5" id="KW-0347">Helicase</keyword>
<accession>A0AB36P168</accession>